<name>A0AAV0WEZ6_9HEMI</name>
<dbReference type="Proteomes" id="UP001160148">
    <property type="component" value="Unassembled WGS sequence"/>
</dbReference>
<comment type="caution">
    <text evidence="2">The sequence shown here is derived from an EMBL/GenBank/DDBJ whole genome shotgun (WGS) entry which is preliminary data.</text>
</comment>
<gene>
    <name evidence="2" type="ORF">MEUPH1_LOCUS10278</name>
</gene>
<feature type="compositionally biased region" description="Polar residues" evidence="1">
    <location>
        <begin position="27"/>
        <end position="40"/>
    </location>
</feature>
<evidence type="ECO:0000313" key="2">
    <source>
        <dbReference type="EMBL" id="CAI6354253.1"/>
    </source>
</evidence>
<keyword evidence="3" id="KW-1185">Reference proteome</keyword>
<organism evidence="2 3">
    <name type="scientific">Macrosiphum euphorbiae</name>
    <name type="common">potato aphid</name>
    <dbReference type="NCBI Taxonomy" id="13131"/>
    <lineage>
        <taxon>Eukaryota</taxon>
        <taxon>Metazoa</taxon>
        <taxon>Ecdysozoa</taxon>
        <taxon>Arthropoda</taxon>
        <taxon>Hexapoda</taxon>
        <taxon>Insecta</taxon>
        <taxon>Pterygota</taxon>
        <taxon>Neoptera</taxon>
        <taxon>Paraneoptera</taxon>
        <taxon>Hemiptera</taxon>
        <taxon>Sternorrhyncha</taxon>
        <taxon>Aphidomorpha</taxon>
        <taxon>Aphidoidea</taxon>
        <taxon>Aphididae</taxon>
        <taxon>Macrosiphini</taxon>
        <taxon>Macrosiphum</taxon>
    </lineage>
</organism>
<proteinExistence type="predicted"/>
<accession>A0AAV0WEZ6</accession>
<evidence type="ECO:0000313" key="3">
    <source>
        <dbReference type="Proteomes" id="UP001160148"/>
    </source>
</evidence>
<evidence type="ECO:0000256" key="1">
    <source>
        <dbReference type="SAM" id="MobiDB-lite"/>
    </source>
</evidence>
<reference evidence="2 3" key="1">
    <citation type="submission" date="2023-01" db="EMBL/GenBank/DDBJ databases">
        <authorList>
            <person name="Whitehead M."/>
        </authorList>
    </citation>
    <scope>NUCLEOTIDE SEQUENCE [LARGE SCALE GENOMIC DNA]</scope>
</reference>
<protein>
    <submittedName>
        <fullName evidence="2">Uncharacterized protein</fullName>
    </submittedName>
</protein>
<feature type="region of interest" description="Disordered" evidence="1">
    <location>
        <begin position="26"/>
        <end position="47"/>
    </location>
</feature>
<dbReference type="EMBL" id="CARXXK010000002">
    <property type="protein sequence ID" value="CAI6354253.1"/>
    <property type="molecule type" value="Genomic_DNA"/>
</dbReference>
<dbReference type="AlphaFoldDB" id="A0AAV0WEZ6"/>
<sequence length="89" mass="9912">MSAKPPYVDTVNANITQCYMDYHTKKSQCQPSKPTASTDNDILPPGDNEIQSTVALQMTTTRLYEYSVSSQVLLSNAILYLQDNKGNLH</sequence>